<proteinExistence type="predicted"/>
<dbReference type="EMBL" id="LRGB01002121">
    <property type="protein sequence ID" value="KZS09095.1"/>
    <property type="molecule type" value="Genomic_DNA"/>
</dbReference>
<dbReference type="Proteomes" id="UP000076858">
    <property type="component" value="Unassembled WGS sequence"/>
</dbReference>
<evidence type="ECO:0000313" key="2">
    <source>
        <dbReference type="Proteomes" id="UP000076858"/>
    </source>
</evidence>
<reference evidence="1 2" key="1">
    <citation type="submission" date="2016-03" db="EMBL/GenBank/DDBJ databases">
        <title>EvidentialGene: Evidence-directed Construction of Genes on Genomes.</title>
        <authorList>
            <person name="Gilbert D.G."/>
            <person name="Choi J.-H."/>
            <person name="Mockaitis K."/>
            <person name="Colbourne J."/>
            <person name="Pfrender M."/>
        </authorList>
    </citation>
    <scope>NUCLEOTIDE SEQUENCE [LARGE SCALE GENOMIC DNA]</scope>
    <source>
        <strain evidence="1 2">Xinb3</strain>
        <tissue evidence="1">Complete organism</tissue>
    </source>
</reference>
<comment type="caution">
    <text evidence="1">The sequence shown here is derived from an EMBL/GenBank/DDBJ whole genome shotgun (WGS) entry which is preliminary data.</text>
</comment>
<organism evidence="1 2">
    <name type="scientific">Daphnia magna</name>
    <dbReference type="NCBI Taxonomy" id="35525"/>
    <lineage>
        <taxon>Eukaryota</taxon>
        <taxon>Metazoa</taxon>
        <taxon>Ecdysozoa</taxon>
        <taxon>Arthropoda</taxon>
        <taxon>Crustacea</taxon>
        <taxon>Branchiopoda</taxon>
        <taxon>Diplostraca</taxon>
        <taxon>Cladocera</taxon>
        <taxon>Anomopoda</taxon>
        <taxon>Daphniidae</taxon>
        <taxon>Daphnia</taxon>
    </lineage>
</organism>
<accession>A0A0P5D9T4</accession>
<protein>
    <submittedName>
        <fullName evidence="1">Uncharacterized protein</fullName>
    </submittedName>
</protein>
<keyword evidence="2" id="KW-1185">Reference proteome</keyword>
<name>A0A0P5D9T4_9CRUS</name>
<gene>
    <name evidence="1" type="ORF">APZ42_026882</name>
</gene>
<sequence length="54" mass="5891">MDSNLSAFELLYSHVRRKGGAITCPSVKGNESVGHHSRHPFSWNNVLGSESVHG</sequence>
<dbReference type="AlphaFoldDB" id="A0A0P5D9T4"/>
<evidence type="ECO:0000313" key="1">
    <source>
        <dbReference type="EMBL" id="KZS09095.1"/>
    </source>
</evidence>